<evidence type="ECO:0000256" key="1">
    <source>
        <dbReference type="SAM" id="Phobius"/>
    </source>
</evidence>
<gene>
    <name evidence="2" type="ORF">RED65_15888</name>
</gene>
<organism evidence="2 3">
    <name type="scientific">Bermanella marisrubri</name>
    <dbReference type="NCBI Taxonomy" id="207949"/>
    <lineage>
        <taxon>Bacteria</taxon>
        <taxon>Pseudomonadati</taxon>
        <taxon>Pseudomonadota</taxon>
        <taxon>Gammaproteobacteria</taxon>
        <taxon>Oceanospirillales</taxon>
        <taxon>Oceanospirillaceae</taxon>
        <taxon>Bermanella</taxon>
    </lineage>
</organism>
<keyword evidence="1" id="KW-0472">Membrane</keyword>
<dbReference type="EMBL" id="AAQH01000008">
    <property type="protein sequence ID" value="EAT12335.1"/>
    <property type="molecule type" value="Genomic_DNA"/>
</dbReference>
<feature type="transmembrane region" description="Helical" evidence="1">
    <location>
        <begin position="12"/>
        <end position="30"/>
    </location>
</feature>
<evidence type="ECO:0000313" key="3">
    <source>
        <dbReference type="Proteomes" id="UP000004263"/>
    </source>
</evidence>
<dbReference type="AlphaFoldDB" id="Q1N229"/>
<reference evidence="2 3" key="1">
    <citation type="submission" date="2006-03" db="EMBL/GenBank/DDBJ databases">
        <authorList>
            <person name="Pinhassi J."/>
            <person name="Pedros-Alio C."/>
            <person name="Ferriera S."/>
            <person name="Johnson J."/>
            <person name="Kravitz S."/>
            <person name="Halpern A."/>
            <person name="Remington K."/>
            <person name="Beeson K."/>
            <person name="Tran B."/>
            <person name="Rogers Y.-H."/>
            <person name="Friedman R."/>
            <person name="Venter J.C."/>
        </authorList>
    </citation>
    <scope>NUCLEOTIDE SEQUENCE [LARGE SCALE GENOMIC DNA]</scope>
    <source>
        <strain evidence="2 3">RED65</strain>
    </source>
</reference>
<proteinExistence type="predicted"/>
<dbReference type="HOGENOM" id="CLU_2380410_0_0_6"/>
<protein>
    <submittedName>
        <fullName evidence="2">Uncharacterized protein</fullName>
    </submittedName>
</protein>
<keyword evidence="1" id="KW-1133">Transmembrane helix</keyword>
<comment type="caution">
    <text evidence="2">The sequence shown here is derived from an EMBL/GenBank/DDBJ whole genome shotgun (WGS) entry which is preliminary data.</text>
</comment>
<keyword evidence="3" id="KW-1185">Reference proteome</keyword>
<accession>Q1N229</accession>
<sequence length="94" mass="10609">MKLLSENALLGAFVAGIAVIIVAAIAQWLYRRFVRAPKVYSALEAGLIKHKCTFLPSTFLASETNYTVAEIERLCTIHPKIMRNKKQLESWCIK</sequence>
<keyword evidence="1" id="KW-0812">Transmembrane</keyword>
<name>Q1N229_9GAMM</name>
<evidence type="ECO:0000313" key="2">
    <source>
        <dbReference type="EMBL" id="EAT12335.1"/>
    </source>
</evidence>
<dbReference type="Proteomes" id="UP000004263">
    <property type="component" value="Unassembled WGS sequence"/>
</dbReference>